<proteinExistence type="predicted"/>
<evidence type="ECO:0000313" key="2">
    <source>
        <dbReference type="Proteomes" id="UP001234297"/>
    </source>
</evidence>
<sequence>MNGSKPREEENTFLREVEVPLQIEGERPSGKRSNSGLGEGGKGGKSAQTSSTSCTPTFPRTAASPTSSPAAQVTRPPPSLGYLPRRLS</sequence>
<reference evidence="1 2" key="1">
    <citation type="journal article" date="2022" name="Hortic Res">
        <title>A haplotype resolved chromosomal level avocado genome allows analysis of novel avocado genes.</title>
        <authorList>
            <person name="Nath O."/>
            <person name="Fletcher S.J."/>
            <person name="Hayward A."/>
            <person name="Shaw L.M."/>
            <person name="Masouleh A.K."/>
            <person name="Furtado A."/>
            <person name="Henry R.J."/>
            <person name="Mitter N."/>
        </authorList>
    </citation>
    <scope>NUCLEOTIDE SEQUENCE [LARGE SCALE GENOMIC DNA]</scope>
    <source>
        <strain evidence="2">cv. Hass</strain>
    </source>
</reference>
<dbReference type="Proteomes" id="UP001234297">
    <property type="component" value="Chromosome 8"/>
</dbReference>
<organism evidence="1 2">
    <name type="scientific">Persea americana</name>
    <name type="common">Avocado</name>
    <dbReference type="NCBI Taxonomy" id="3435"/>
    <lineage>
        <taxon>Eukaryota</taxon>
        <taxon>Viridiplantae</taxon>
        <taxon>Streptophyta</taxon>
        <taxon>Embryophyta</taxon>
        <taxon>Tracheophyta</taxon>
        <taxon>Spermatophyta</taxon>
        <taxon>Magnoliopsida</taxon>
        <taxon>Magnoliidae</taxon>
        <taxon>Laurales</taxon>
        <taxon>Lauraceae</taxon>
        <taxon>Persea</taxon>
    </lineage>
</organism>
<gene>
    <name evidence="1" type="ORF">MRB53_027083</name>
</gene>
<dbReference type="EMBL" id="CM056816">
    <property type="protein sequence ID" value="KAJ8633747.1"/>
    <property type="molecule type" value="Genomic_DNA"/>
</dbReference>
<comment type="caution">
    <text evidence="1">The sequence shown here is derived from an EMBL/GenBank/DDBJ whole genome shotgun (WGS) entry which is preliminary data.</text>
</comment>
<accession>A0ACC2LJW6</accession>
<evidence type="ECO:0000313" key="1">
    <source>
        <dbReference type="EMBL" id="KAJ8633747.1"/>
    </source>
</evidence>
<protein>
    <submittedName>
        <fullName evidence="1">Uncharacterized protein</fullName>
    </submittedName>
</protein>
<name>A0ACC2LJW6_PERAE</name>
<keyword evidence="2" id="KW-1185">Reference proteome</keyword>